<evidence type="ECO:0008006" key="5">
    <source>
        <dbReference type="Google" id="ProtNLM"/>
    </source>
</evidence>
<sequence length="411" mass="46703">MSDQEVQPAQQMTGVNPGPDLQSQQWRRLQFHGRGGEYFRIWIVNLLLTILTLGIFSAWATVRSRRYFYGNTEVDGSRFDFHGTGMQILVGRVIAVVLLLLLSQGVLLHSAIPLVVQALVLIALPWLIVKSLSFRLGNTSLRNLRFGFKARVGDAYARFAPYQLIALIIMMVVYWSIINAFGSLDLTTPEIPEDMSAIAIMGGVYALALLIAGILYPVFICDVYRFNANFAQFGRQTFSVNLSRWYFIQNFIISVVIIFVPIFVFMIFMMMFGDIESLFAIENFADNPSSIYLPILLGVYYIVFGLGWMFAYAYWQVKVFNCVLASLKIEEVVFQADMKVFKLAFILMTNFFMVMLSLGLAYPWTAVRIMRYRLQCVEYKGDADQFEGRAEPSENAIGDEISSALDFEVGF</sequence>
<proteinExistence type="predicted"/>
<feature type="transmembrane region" description="Helical" evidence="2">
    <location>
        <begin position="114"/>
        <end position="134"/>
    </location>
</feature>
<dbReference type="InterPro" id="IPR010295">
    <property type="entry name" value="DUF898"/>
</dbReference>
<feature type="transmembrane region" description="Helical" evidence="2">
    <location>
        <begin position="39"/>
        <end position="62"/>
    </location>
</feature>
<feature type="transmembrane region" description="Helical" evidence="2">
    <location>
        <begin position="291"/>
        <end position="315"/>
    </location>
</feature>
<feature type="transmembrane region" description="Helical" evidence="2">
    <location>
        <begin position="155"/>
        <end position="177"/>
    </location>
</feature>
<name>A0A2A4MH23_9GAMM</name>
<gene>
    <name evidence="3" type="ORF">COC19_08125</name>
</gene>
<keyword evidence="2" id="KW-0812">Transmembrane</keyword>
<feature type="transmembrane region" description="Helical" evidence="2">
    <location>
        <begin position="245"/>
        <end position="271"/>
    </location>
</feature>
<dbReference type="AlphaFoldDB" id="A0A2A4MH23"/>
<dbReference type="EMBL" id="NVQR01000149">
    <property type="protein sequence ID" value="PCH58906.1"/>
    <property type="molecule type" value="Genomic_DNA"/>
</dbReference>
<evidence type="ECO:0000313" key="3">
    <source>
        <dbReference type="EMBL" id="PCH58906.1"/>
    </source>
</evidence>
<keyword evidence="2" id="KW-1133">Transmembrane helix</keyword>
<reference evidence="4" key="1">
    <citation type="submission" date="2017-08" db="EMBL/GenBank/DDBJ databases">
        <title>A dynamic microbial community with high functional redundancy inhabits the cold, oxic subseafloor aquifer.</title>
        <authorList>
            <person name="Tully B.J."/>
            <person name="Wheat C.G."/>
            <person name="Glazer B.T."/>
            <person name="Huber J.A."/>
        </authorList>
    </citation>
    <scope>NUCLEOTIDE SEQUENCE [LARGE SCALE GENOMIC DNA]</scope>
</reference>
<evidence type="ECO:0000256" key="1">
    <source>
        <dbReference type="SAM" id="MobiDB-lite"/>
    </source>
</evidence>
<feature type="transmembrane region" description="Helical" evidence="2">
    <location>
        <begin position="197"/>
        <end position="224"/>
    </location>
</feature>
<accession>A0A2A4MH23</accession>
<organism evidence="3 4">
    <name type="scientific">SAR86 cluster bacterium</name>
    <dbReference type="NCBI Taxonomy" id="2030880"/>
    <lineage>
        <taxon>Bacteria</taxon>
        <taxon>Pseudomonadati</taxon>
        <taxon>Pseudomonadota</taxon>
        <taxon>Gammaproteobacteria</taxon>
        <taxon>SAR86 cluster</taxon>
    </lineage>
</organism>
<dbReference type="Pfam" id="PF05987">
    <property type="entry name" value="DUF898"/>
    <property type="match status" value="1"/>
</dbReference>
<protein>
    <recommendedName>
        <fullName evidence="5">DUF898 domain-containing protein</fullName>
    </recommendedName>
</protein>
<evidence type="ECO:0000313" key="4">
    <source>
        <dbReference type="Proteomes" id="UP000218172"/>
    </source>
</evidence>
<feature type="transmembrane region" description="Helical" evidence="2">
    <location>
        <begin position="343"/>
        <end position="364"/>
    </location>
</feature>
<dbReference type="Proteomes" id="UP000218172">
    <property type="component" value="Unassembled WGS sequence"/>
</dbReference>
<keyword evidence="2" id="KW-0472">Membrane</keyword>
<comment type="caution">
    <text evidence="3">The sequence shown here is derived from an EMBL/GenBank/DDBJ whole genome shotgun (WGS) entry which is preliminary data.</text>
</comment>
<feature type="region of interest" description="Disordered" evidence="1">
    <location>
        <begin position="1"/>
        <end position="21"/>
    </location>
</feature>
<feature type="transmembrane region" description="Helical" evidence="2">
    <location>
        <begin position="88"/>
        <end position="108"/>
    </location>
</feature>
<feature type="compositionally biased region" description="Polar residues" evidence="1">
    <location>
        <begin position="1"/>
        <end position="14"/>
    </location>
</feature>
<evidence type="ECO:0000256" key="2">
    <source>
        <dbReference type="SAM" id="Phobius"/>
    </source>
</evidence>